<dbReference type="CDD" id="cd14602">
    <property type="entry name" value="PTPc-N22"/>
    <property type="match status" value="1"/>
</dbReference>
<dbReference type="EMBL" id="VBQZ03000002">
    <property type="protein sequence ID" value="MXQ79566.1"/>
    <property type="molecule type" value="Genomic_DNA"/>
</dbReference>
<dbReference type="GO" id="GO:0050868">
    <property type="term" value="P:negative regulation of T cell activation"/>
    <property type="evidence" value="ECO:0007669"/>
    <property type="project" value="TreeGrafter"/>
</dbReference>
<evidence type="ECO:0000256" key="6">
    <source>
        <dbReference type="ARBA" id="ARBA00022912"/>
    </source>
</evidence>
<evidence type="ECO:0000259" key="11">
    <source>
        <dbReference type="PROSITE" id="PS50056"/>
    </source>
</evidence>
<dbReference type="GO" id="GO:0050852">
    <property type="term" value="P:T cell receptor signaling pathway"/>
    <property type="evidence" value="ECO:0007669"/>
    <property type="project" value="TreeGrafter"/>
</dbReference>
<dbReference type="GO" id="GO:0005737">
    <property type="term" value="C:cytoplasm"/>
    <property type="evidence" value="ECO:0007669"/>
    <property type="project" value="UniProtKB-SubCell"/>
</dbReference>
<dbReference type="Gene3D" id="3.90.190.10">
    <property type="entry name" value="Protein tyrosine phosphatase superfamily"/>
    <property type="match status" value="1"/>
</dbReference>
<feature type="compositionally biased region" description="Basic and acidic residues" evidence="9">
    <location>
        <begin position="935"/>
        <end position="946"/>
    </location>
</feature>
<dbReference type="PANTHER" id="PTHR45983">
    <property type="entry name" value="TYROSINE PHOSPHATSE N18, PUTATIVE-RELATED"/>
    <property type="match status" value="1"/>
</dbReference>
<evidence type="ECO:0000259" key="10">
    <source>
        <dbReference type="PROSITE" id="PS50055"/>
    </source>
</evidence>
<dbReference type="InterPro" id="IPR000387">
    <property type="entry name" value="Tyr_Pase_dom"/>
</dbReference>
<comment type="similarity">
    <text evidence="7">Belongs to the protein-tyrosine phosphatase family. Non-receptor class 4 subfamily.</text>
</comment>
<dbReference type="InterPro" id="IPR016130">
    <property type="entry name" value="Tyr_Pase_AS"/>
</dbReference>
<keyword evidence="5" id="KW-0378">Hydrolase</keyword>
<protein>
    <recommendedName>
        <fullName evidence="2">protein-tyrosine-phosphatase</fullName>
        <ecNumber evidence="2">3.1.3.48</ecNumber>
    </recommendedName>
</protein>
<sequence length="1527" mass="172109">MSPRTFEEQTECIVNALLTDFLGPAWEVGNRTLQCEDESDSGEVSSFDVAIIAGRLRMLGDKFNGELEASAKNVIAETIRGQAGIVLQNTVKSLSNAWCAQDSSLAYERAFLAVSVKLLEHVARMAPEVARQVVRPITNMINGNTAIREYIQGQGGWTLKRLSSKYKADKTYPTTVAERPKNIKKNRYKDILPYDHSLVELCMITSDEDSSYINANFIKGVYGPKTYIATQGPLPTTVLDFWRMIWEYSILIIVMACMEFEMGKKKCERYWAEPGDTQLQLGPFSISCEAENRKSDYTIRTLKAKFNSETRTIYQFHYKNWPDHDVPSSIDPILELIWDVRCYQDDNSVPICIHCSAGCGRTGVLCAIDYTWMLLKDGIIPENFSVFSLIQEMRTQRPSLVQTQQQYELVYNAVLELFTRQMDIIGDKHSGTEIQAKDSVFEQNPNIKAKSYSPSLPKSNIKEATVMNQQSKGRIRVKSAEASSFDLRTSEINEKEGLVMHSAKQSSSLEFLELNCGCNKSADTTMKWETKVFPIAGEPLQKHQSLDLSSILFGAYPKSKPVNAAGRYSNLKKPILRTKSTPFELMQERDSKELDIKGNFYLESQPHNSCVDQAQKVMHVSTAELNFSPLHDSEHQTCNAANAKQHDSGALNEHSYMSLVEDPYFSSLSPSSAHSKMSFNLPQKQDGSVLPCSSLSKSSTTLFPYYNSHDSLTLSTLTNFPPPLNQETAAVATSPRIDDEIPPPLPERTPESFIVVEEAGEYSSGVPTSSSSPVKVKIGTSLECSGTSESKKSDDLVRLRPNLQQDRSSSPPPPLPERTLESFLLADEDCTQAQPVETCSTSCPNTMENSTSSKQTLKPPGKNFTRSKSLKILRNVKKSICNSSPPNKPAETARSKNSSSFLNFAGPKHKGHKERHKHHHHRGSDGDPGPCAPGELKHKDKQENGERTGGVPLLKAPKRETPDENGKTQRADDFVLKKIKKKKKKKHREDMRGRRLKMYNKEVQTICAGLTRISKEILTQGQINSTSGVNKESFRYLKDEQLCRLNLGMQEYRVPQGVQTPFMTHQEHSIRRNFLKTGTKFSNFIHEEHQSNGGALVLHAYMDELSFLSPMEMERFSEEFLALTFSENEKNAAYYALAIVHGAAAYLPDFLDYFAFNFPNTPVKMEILGKKDIETTTISNFHTQVNRTYCCGTYRAGPMRQISLVGAVDEEVGDYFPEFLDMLEESPFLKMTLPWGTLSSLRLQCRSQSDDGPIMWVRPGEQMIPTADMPKSPFKRRRSMNEIKNLQYLPRTSEPREVLFEDRTRAHADHVGQGFDWQSTAAVGVLKAVQFGEWSDQPRITKDVICFHAEDFTDVVQRLQLDLHEPPVSQCVQWVDEAKLNQMRREGIRYARIQLCDNDIYFIPRNVIHQFKTVSAVCSLAWHIRLKQYHPVVDASQNTEGSSNVDCDLTGKQELEVDSQCVRIKTESEETCTETQLLTTASSSFPPSSELNLQQDQMTQSIPVLKVESRLDSDQQHSLQEHSSTPV</sequence>
<dbReference type="InterPro" id="IPR003595">
    <property type="entry name" value="Tyr_Pase_cat"/>
</dbReference>
<evidence type="ECO:0000256" key="4">
    <source>
        <dbReference type="ARBA" id="ARBA00022553"/>
    </source>
</evidence>
<feature type="compositionally biased region" description="Basic and acidic residues" evidence="9">
    <location>
        <begin position="957"/>
        <end position="971"/>
    </location>
</feature>
<dbReference type="Pfam" id="PF00102">
    <property type="entry name" value="Y_phosphatase"/>
    <property type="match status" value="1"/>
</dbReference>
<feature type="region of interest" description="Disordered" evidence="9">
    <location>
        <begin position="784"/>
        <end position="818"/>
    </location>
</feature>
<dbReference type="InterPro" id="IPR000242">
    <property type="entry name" value="PTP_cat"/>
</dbReference>
<comment type="subcellular location">
    <subcellularLocation>
        <location evidence="1">Cytoplasm</location>
    </subcellularLocation>
</comment>
<dbReference type="InterPro" id="IPR047253">
    <property type="entry name" value="PTN22_cat"/>
</dbReference>
<dbReference type="PROSITE" id="PS00383">
    <property type="entry name" value="TYR_PHOSPHATASE_1"/>
    <property type="match status" value="1"/>
</dbReference>
<dbReference type="InterPro" id="IPR036834">
    <property type="entry name" value="Bcl-2-like_sf"/>
</dbReference>
<feature type="compositionally biased region" description="Basic residues" evidence="9">
    <location>
        <begin position="868"/>
        <end position="877"/>
    </location>
</feature>
<evidence type="ECO:0000256" key="9">
    <source>
        <dbReference type="SAM" id="MobiDB-lite"/>
    </source>
</evidence>
<feature type="compositionally biased region" description="Polar residues" evidence="9">
    <location>
        <begin position="837"/>
        <end position="856"/>
    </location>
</feature>
<dbReference type="PROSITE" id="PS50056">
    <property type="entry name" value="TYR_PHOSPHATASE_2"/>
    <property type="match status" value="1"/>
</dbReference>
<dbReference type="GO" id="GO:0005634">
    <property type="term" value="C:nucleus"/>
    <property type="evidence" value="ECO:0007669"/>
    <property type="project" value="TreeGrafter"/>
</dbReference>
<comment type="catalytic activity">
    <reaction evidence="8">
        <text>O-phospho-L-tyrosyl-[protein] + H2O = L-tyrosyl-[protein] + phosphate</text>
        <dbReference type="Rhea" id="RHEA:10684"/>
        <dbReference type="Rhea" id="RHEA-COMP:10136"/>
        <dbReference type="Rhea" id="RHEA-COMP:20101"/>
        <dbReference type="ChEBI" id="CHEBI:15377"/>
        <dbReference type="ChEBI" id="CHEBI:43474"/>
        <dbReference type="ChEBI" id="CHEBI:46858"/>
        <dbReference type="ChEBI" id="CHEBI:61978"/>
        <dbReference type="EC" id="3.1.3.48"/>
    </reaction>
</comment>
<dbReference type="SMART" id="SM00194">
    <property type="entry name" value="PTPc"/>
    <property type="match status" value="1"/>
</dbReference>
<accession>A0A6B0QSZ8</accession>
<dbReference type="PROSITE" id="PS50055">
    <property type="entry name" value="TYR_PHOSPHATASE_PTP"/>
    <property type="match status" value="1"/>
</dbReference>
<dbReference type="GO" id="GO:0004726">
    <property type="term" value="F:non-membrane spanning protein tyrosine phosphatase activity"/>
    <property type="evidence" value="ECO:0007669"/>
    <property type="project" value="InterPro"/>
</dbReference>
<dbReference type="SUPFAM" id="SSF52799">
    <property type="entry name" value="(Phosphotyrosine protein) phosphatases II"/>
    <property type="match status" value="1"/>
</dbReference>
<dbReference type="GO" id="GO:0042981">
    <property type="term" value="P:regulation of apoptotic process"/>
    <property type="evidence" value="ECO:0007669"/>
    <property type="project" value="InterPro"/>
</dbReference>
<dbReference type="EC" id="3.1.3.48" evidence="2"/>
<feature type="region of interest" description="Disordered" evidence="9">
    <location>
        <begin position="729"/>
        <end position="748"/>
    </location>
</feature>
<organism evidence="12 13">
    <name type="scientific">Bos mutus</name>
    <name type="common">wild yak</name>
    <dbReference type="NCBI Taxonomy" id="72004"/>
    <lineage>
        <taxon>Eukaryota</taxon>
        <taxon>Metazoa</taxon>
        <taxon>Chordata</taxon>
        <taxon>Craniata</taxon>
        <taxon>Vertebrata</taxon>
        <taxon>Euteleostomi</taxon>
        <taxon>Mammalia</taxon>
        <taxon>Eutheria</taxon>
        <taxon>Laurasiatheria</taxon>
        <taxon>Artiodactyla</taxon>
        <taxon>Ruminantia</taxon>
        <taxon>Pecora</taxon>
        <taxon>Bovidae</taxon>
        <taxon>Bovinae</taxon>
        <taxon>Bos</taxon>
    </lineage>
</organism>
<reference evidence="12" key="1">
    <citation type="submission" date="2019-10" db="EMBL/GenBank/DDBJ databases">
        <title>The sequence and de novo assembly of the wild yak genome.</title>
        <authorList>
            <person name="Liu Y."/>
        </authorList>
    </citation>
    <scope>NUCLEOTIDE SEQUENCE [LARGE SCALE GENOMIC DNA]</scope>
    <source>
        <strain evidence="12">WY2019</strain>
    </source>
</reference>
<feature type="compositionally biased region" description="Basic and acidic residues" evidence="9">
    <location>
        <begin position="789"/>
        <end position="798"/>
    </location>
</feature>
<keyword evidence="4" id="KW-0597">Phosphoprotein</keyword>
<proteinExistence type="inferred from homology"/>
<dbReference type="InterPro" id="IPR029021">
    <property type="entry name" value="Prot-tyrosine_phosphatase-like"/>
</dbReference>
<evidence type="ECO:0000313" key="13">
    <source>
        <dbReference type="Proteomes" id="UP000322234"/>
    </source>
</evidence>
<dbReference type="PRINTS" id="PR00700">
    <property type="entry name" value="PRTYPHPHTASE"/>
</dbReference>
<feature type="region of interest" description="Disordered" evidence="9">
    <location>
        <begin position="837"/>
        <end position="971"/>
    </location>
</feature>
<feature type="domain" description="Tyrosine specific protein phosphatases" evidence="11">
    <location>
        <begin position="331"/>
        <end position="408"/>
    </location>
</feature>
<dbReference type="SUPFAM" id="SSF56854">
    <property type="entry name" value="Bcl-2 inhibitors of programmed cell death"/>
    <property type="match status" value="1"/>
</dbReference>
<evidence type="ECO:0000256" key="8">
    <source>
        <dbReference type="ARBA" id="ARBA00051722"/>
    </source>
</evidence>
<feature type="domain" description="Tyrosine-protein phosphatase" evidence="10">
    <location>
        <begin position="159"/>
        <end position="417"/>
    </location>
</feature>
<keyword evidence="3" id="KW-0963">Cytoplasm</keyword>
<gene>
    <name evidence="12" type="ORF">E5288_WYG007188</name>
</gene>
<dbReference type="Proteomes" id="UP000322234">
    <property type="component" value="Unassembled WGS sequence"/>
</dbReference>
<evidence type="ECO:0000256" key="1">
    <source>
        <dbReference type="ARBA" id="ARBA00004496"/>
    </source>
</evidence>
<feature type="compositionally biased region" description="Basic residues" evidence="9">
    <location>
        <begin position="907"/>
        <end position="922"/>
    </location>
</feature>
<evidence type="ECO:0000256" key="3">
    <source>
        <dbReference type="ARBA" id="ARBA00022490"/>
    </source>
</evidence>
<dbReference type="InterPro" id="IPR047170">
    <property type="entry name" value="PTN12/18/22"/>
</dbReference>
<evidence type="ECO:0000313" key="12">
    <source>
        <dbReference type="EMBL" id="MXQ79566.1"/>
    </source>
</evidence>
<dbReference type="FunFam" id="3.90.190.10:FF:000045">
    <property type="entry name" value="Tyrosine-protein phosphatase non-receptor type 12"/>
    <property type="match status" value="1"/>
</dbReference>
<dbReference type="PANTHER" id="PTHR45983:SF1">
    <property type="entry name" value="TYROSINE-PROTEIN PHOSPHATASE NON-RECEPTOR TYPE 22"/>
    <property type="match status" value="1"/>
</dbReference>
<keyword evidence="13" id="KW-1185">Reference proteome</keyword>
<evidence type="ECO:0000256" key="5">
    <source>
        <dbReference type="ARBA" id="ARBA00022801"/>
    </source>
</evidence>
<evidence type="ECO:0000256" key="7">
    <source>
        <dbReference type="ARBA" id="ARBA00034734"/>
    </source>
</evidence>
<comment type="caution">
    <text evidence="12">The sequence shown here is derived from an EMBL/GenBank/DDBJ whole genome shotgun (WGS) entry which is preliminary data.</text>
</comment>
<dbReference type="SMART" id="SM00404">
    <property type="entry name" value="PTPc_motif"/>
    <property type="match status" value="1"/>
</dbReference>
<evidence type="ECO:0000256" key="2">
    <source>
        <dbReference type="ARBA" id="ARBA00013064"/>
    </source>
</evidence>
<keyword evidence="6" id="KW-0904">Protein phosphatase</keyword>
<name>A0A6B0QSZ8_9CETA</name>